<keyword evidence="1" id="KW-0812">Transmembrane</keyword>
<name>A0A556RCR5_9BIFI</name>
<proteinExistence type="predicted"/>
<sequence length="325" mass="36980">MSGHSSEERVYILSSFYDSLSEQLNRIDGKILEEKKISNLEVLALTDDTPEVPSSGCIGRFKRKIGRFKRKIKDYFIDFGKTIKAAYWEIRKIPNMLRKNCCFLCEVLLGIFVFILAFTQLNFSFSLLTLKMSWRCLLLIVIAVCIACLIIAPWRSFSPKRKSTFSSKGSKYTMTVFFTKEVENKGSSSFVLALSVKETYENDDDKTKNDQLMVAVVIDNFTARKMGTHGIETAGSLLVPLSDCINSVSRKEKKMKINACIQYHVSSDKLEKKYFETIKKNLDITPELVKTNCFGLKTYTVKLELGAESRAKAIGSDQKRTYRGI</sequence>
<comment type="caution">
    <text evidence="2">The sequence shown here is derived from an EMBL/GenBank/DDBJ whole genome shotgun (WGS) entry which is preliminary data.</text>
</comment>
<dbReference type="EMBL" id="VMHJ01000001">
    <property type="protein sequence ID" value="TSJ86685.1"/>
    <property type="molecule type" value="Genomic_DNA"/>
</dbReference>
<evidence type="ECO:0000256" key="1">
    <source>
        <dbReference type="SAM" id="Phobius"/>
    </source>
</evidence>
<dbReference type="Proteomes" id="UP000317536">
    <property type="component" value="Unassembled WGS sequence"/>
</dbReference>
<feature type="transmembrane region" description="Helical" evidence="1">
    <location>
        <begin position="132"/>
        <end position="152"/>
    </location>
</feature>
<reference evidence="2 3" key="1">
    <citation type="submission" date="2019-07" db="EMBL/GenBank/DDBJ databases">
        <title>Bifidobacterium asteroides genomes.</title>
        <authorList>
            <person name="Zheng H."/>
        </authorList>
    </citation>
    <scope>NUCLEOTIDE SEQUENCE [LARGE SCALE GENOMIC DNA]</scope>
    <source>
        <strain evidence="2 3">W8111</strain>
    </source>
</reference>
<gene>
    <name evidence="2" type="ORF">FPK29_03185</name>
</gene>
<protein>
    <submittedName>
        <fullName evidence="2">Uncharacterized protein</fullName>
    </submittedName>
</protein>
<feature type="transmembrane region" description="Helical" evidence="1">
    <location>
        <begin position="101"/>
        <end position="120"/>
    </location>
</feature>
<evidence type="ECO:0000313" key="3">
    <source>
        <dbReference type="Proteomes" id="UP000317536"/>
    </source>
</evidence>
<dbReference type="AlphaFoldDB" id="A0A556RCR5"/>
<accession>A0A556RCR5</accession>
<keyword evidence="1" id="KW-0472">Membrane</keyword>
<evidence type="ECO:0000313" key="2">
    <source>
        <dbReference type="EMBL" id="TSJ86685.1"/>
    </source>
</evidence>
<keyword evidence="1" id="KW-1133">Transmembrane helix</keyword>
<organism evidence="2 3">
    <name type="scientific">Bifidobacterium asteroides</name>
    <dbReference type="NCBI Taxonomy" id="1684"/>
    <lineage>
        <taxon>Bacteria</taxon>
        <taxon>Bacillati</taxon>
        <taxon>Actinomycetota</taxon>
        <taxon>Actinomycetes</taxon>
        <taxon>Bifidobacteriales</taxon>
        <taxon>Bifidobacteriaceae</taxon>
        <taxon>Bifidobacterium</taxon>
    </lineage>
</organism>